<feature type="compositionally biased region" description="Polar residues" evidence="1">
    <location>
        <begin position="54"/>
        <end position="64"/>
    </location>
</feature>
<keyword evidence="2" id="KW-0732">Signal</keyword>
<dbReference type="Proteomes" id="UP000198744">
    <property type="component" value="Unassembled WGS sequence"/>
</dbReference>
<dbReference type="PANTHER" id="PTHR33734">
    <property type="entry name" value="LYSM DOMAIN-CONTAINING GPI-ANCHORED PROTEIN 2"/>
    <property type="match status" value="1"/>
</dbReference>
<evidence type="ECO:0000256" key="1">
    <source>
        <dbReference type="SAM" id="MobiDB-lite"/>
    </source>
</evidence>
<dbReference type="SUPFAM" id="SSF54106">
    <property type="entry name" value="LysM domain"/>
    <property type="match status" value="2"/>
</dbReference>
<sequence length="627" mass="71434">MKKAIQYTMTSLFFIFLLSFSLVQSVCAQPQNENENKDGKVTKSLFSFSFQNDLQSSGTKTQNSNEKDIQKKKASHIEVSSRASAQDSDDEEGKEDERDLMEEALAYLNSSQKFWEQGDIEKALDFLDQAYTLLLETDGDLEIARQKDDLRLLISKRLLAIYSSSQTRTKGNRSEIPIVMNPDVEREIRSFQTYERDFFISSYQRSGIYRASIQKELKKAGLPEELVWLPLVESGFKIGALSKARALGLWQFIPSTGYKYGLNRDEWIDERMNADKSTQAAISYLKELHGMFGDWLTVLAAYNSGEGRVMRVISRQHINYLDRFWDLYHQLPNETARYVPRFLATLHIIRDPEKYGFDLKADNEQKAPSECKKVKSYKPMKLQDVAFYTGVSEDVLNGLNSELRHRITPDKEYDLQLPVEAVEKYAQIVDSIPQSERPTLSLLSSNSSGRDGHRSDRISERRTSNSNYLSHRIKRGESLGSIAKRYKTSPRTLAAYNSISSKKDLKPGQKINIPTGKSKKLAKKAVPSAEGDKNSNDRETRISYKVKKGDSLASLARRFGTSEAEIKKLNRIKGRNLTLGKVIKISRDSSDEDDNSKAAEQKKEGTRKSKKRVSQKESEKTYLVKKG</sequence>
<name>A0A1H7XD57_9BACT</name>
<feature type="domain" description="LysM" evidence="3">
    <location>
        <begin position="542"/>
        <end position="585"/>
    </location>
</feature>
<protein>
    <submittedName>
        <fullName evidence="4">Membrane-bound lytic murein transglycosylase D</fullName>
    </submittedName>
</protein>
<reference evidence="4 5" key="1">
    <citation type="submission" date="2016-10" db="EMBL/GenBank/DDBJ databases">
        <authorList>
            <person name="de Groot N.N."/>
        </authorList>
    </citation>
    <scope>NUCLEOTIDE SEQUENCE [LARGE SCALE GENOMIC DNA]</scope>
    <source>
        <strain evidence="4 5">DSM 8423</strain>
    </source>
</reference>
<feature type="chain" id="PRO_5011514074" evidence="2">
    <location>
        <begin position="29"/>
        <end position="627"/>
    </location>
</feature>
<dbReference type="SMART" id="SM00257">
    <property type="entry name" value="LysM"/>
    <property type="match status" value="2"/>
</dbReference>
<dbReference type="Pfam" id="PF01464">
    <property type="entry name" value="SLT"/>
    <property type="match status" value="1"/>
</dbReference>
<feature type="region of interest" description="Disordered" evidence="1">
    <location>
        <begin position="585"/>
        <end position="627"/>
    </location>
</feature>
<organism evidence="4 5">
    <name type="scientific">Syntrophus gentianae</name>
    <dbReference type="NCBI Taxonomy" id="43775"/>
    <lineage>
        <taxon>Bacteria</taxon>
        <taxon>Pseudomonadati</taxon>
        <taxon>Thermodesulfobacteriota</taxon>
        <taxon>Syntrophia</taxon>
        <taxon>Syntrophales</taxon>
        <taxon>Syntrophaceae</taxon>
        <taxon>Syntrophus</taxon>
    </lineage>
</organism>
<feature type="region of interest" description="Disordered" evidence="1">
    <location>
        <begin position="54"/>
        <end position="97"/>
    </location>
</feature>
<dbReference type="PANTHER" id="PTHR33734:SF22">
    <property type="entry name" value="MEMBRANE-BOUND LYTIC MUREIN TRANSGLYCOSYLASE D"/>
    <property type="match status" value="1"/>
</dbReference>
<feature type="compositionally biased region" description="Basic and acidic residues" evidence="1">
    <location>
        <begin position="614"/>
        <end position="627"/>
    </location>
</feature>
<feature type="compositionally biased region" description="Basic and acidic residues" evidence="1">
    <location>
        <begin position="450"/>
        <end position="463"/>
    </location>
</feature>
<proteinExistence type="predicted"/>
<dbReference type="STRING" id="43775.SAMN04489760_11048"/>
<accession>A0A1H7XD57</accession>
<evidence type="ECO:0000313" key="4">
    <source>
        <dbReference type="EMBL" id="SEM31623.1"/>
    </source>
</evidence>
<dbReference type="OrthoDB" id="9815002at2"/>
<dbReference type="AlphaFoldDB" id="A0A1H7XD57"/>
<dbReference type="InterPro" id="IPR018392">
    <property type="entry name" value="LysM"/>
</dbReference>
<feature type="compositionally biased region" description="Acidic residues" evidence="1">
    <location>
        <begin position="87"/>
        <end position="97"/>
    </location>
</feature>
<feature type="compositionally biased region" description="Basic and acidic residues" evidence="1">
    <location>
        <begin position="530"/>
        <end position="541"/>
    </location>
</feature>
<feature type="compositionally biased region" description="Polar residues" evidence="1">
    <location>
        <begin position="436"/>
        <end position="449"/>
    </location>
</feature>
<evidence type="ECO:0000259" key="3">
    <source>
        <dbReference type="PROSITE" id="PS51782"/>
    </source>
</evidence>
<dbReference type="RefSeq" id="WP_093883277.1">
    <property type="nucleotide sequence ID" value="NZ_FOBS01000010.1"/>
</dbReference>
<dbReference type="InterPro" id="IPR023346">
    <property type="entry name" value="Lysozyme-like_dom_sf"/>
</dbReference>
<feature type="compositionally biased region" description="Basic and acidic residues" evidence="1">
    <location>
        <begin position="585"/>
        <end position="607"/>
    </location>
</feature>
<dbReference type="SUPFAM" id="SSF53955">
    <property type="entry name" value="Lysozyme-like"/>
    <property type="match status" value="1"/>
</dbReference>
<dbReference type="CDD" id="cd00118">
    <property type="entry name" value="LysM"/>
    <property type="match status" value="2"/>
</dbReference>
<feature type="signal peptide" evidence="2">
    <location>
        <begin position="1"/>
        <end position="28"/>
    </location>
</feature>
<evidence type="ECO:0000256" key="2">
    <source>
        <dbReference type="SAM" id="SignalP"/>
    </source>
</evidence>
<dbReference type="InterPro" id="IPR008258">
    <property type="entry name" value="Transglycosylase_SLT_dom_1"/>
</dbReference>
<feature type="region of interest" description="Disordered" evidence="1">
    <location>
        <begin position="436"/>
        <end position="468"/>
    </location>
</feature>
<evidence type="ECO:0000313" key="5">
    <source>
        <dbReference type="Proteomes" id="UP000198744"/>
    </source>
</evidence>
<feature type="region of interest" description="Disordered" evidence="1">
    <location>
        <begin position="504"/>
        <end position="541"/>
    </location>
</feature>
<dbReference type="EMBL" id="FOBS01000010">
    <property type="protein sequence ID" value="SEM31623.1"/>
    <property type="molecule type" value="Genomic_DNA"/>
</dbReference>
<keyword evidence="5" id="KW-1185">Reference proteome</keyword>
<dbReference type="PROSITE" id="PS51782">
    <property type="entry name" value="LYSM"/>
    <property type="match status" value="2"/>
</dbReference>
<dbReference type="InterPro" id="IPR036779">
    <property type="entry name" value="LysM_dom_sf"/>
</dbReference>
<dbReference type="CDD" id="cd16894">
    <property type="entry name" value="MltD-like"/>
    <property type="match status" value="1"/>
</dbReference>
<dbReference type="Gene3D" id="3.10.350.10">
    <property type="entry name" value="LysM domain"/>
    <property type="match status" value="2"/>
</dbReference>
<dbReference type="Pfam" id="PF01476">
    <property type="entry name" value="LysM"/>
    <property type="match status" value="2"/>
</dbReference>
<gene>
    <name evidence="4" type="ORF">SAMN04489760_11048</name>
</gene>
<feature type="domain" description="LysM" evidence="3">
    <location>
        <begin position="469"/>
        <end position="513"/>
    </location>
</feature>
<dbReference type="Gene3D" id="1.10.530.10">
    <property type="match status" value="1"/>
</dbReference>